<keyword evidence="2" id="KW-1185">Reference proteome</keyword>
<dbReference type="EMBL" id="RQIS01000034">
    <property type="protein sequence ID" value="RQG99815.1"/>
    <property type="molecule type" value="Genomic_DNA"/>
</dbReference>
<evidence type="ECO:0000313" key="1">
    <source>
        <dbReference type="EMBL" id="RQG99815.1"/>
    </source>
</evidence>
<dbReference type="Proteomes" id="UP000272778">
    <property type="component" value="Unassembled WGS sequence"/>
</dbReference>
<name>A0A3N6PLI9_9BURK</name>
<evidence type="ECO:0000313" key="2">
    <source>
        <dbReference type="Proteomes" id="UP000272778"/>
    </source>
</evidence>
<organism evidence="1 2">
    <name type="scientific">Paraburkholderia dinghuensis</name>
    <dbReference type="NCBI Taxonomy" id="2305225"/>
    <lineage>
        <taxon>Bacteria</taxon>
        <taxon>Pseudomonadati</taxon>
        <taxon>Pseudomonadota</taxon>
        <taxon>Betaproteobacteria</taxon>
        <taxon>Burkholderiales</taxon>
        <taxon>Burkholderiaceae</taxon>
        <taxon>Paraburkholderia</taxon>
    </lineage>
</organism>
<dbReference type="RefSeq" id="WP_124153982.1">
    <property type="nucleotide sequence ID" value="NZ_RQIS01000034.1"/>
</dbReference>
<reference evidence="1 2" key="1">
    <citation type="submission" date="2018-11" db="EMBL/GenBank/DDBJ databases">
        <title>Paraburkholderia sp. DHOA04, isolated from soil.</title>
        <authorList>
            <person name="Gao Z.-H."/>
            <person name="Qiu L.-H."/>
            <person name="Fu J.-C."/>
        </authorList>
    </citation>
    <scope>NUCLEOTIDE SEQUENCE [LARGE SCALE GENOMIC DNA]</scope>
    <source>
        <strain evidence="1 2">DHOA04</strain>
    </source>
</reference>
<sequence length="211" mass="23771">MTQHHEPHRLVIQHMDILETAPKVVDEVERHVFSVIDEKLRQWEASRKDWEGVYNLIADETSFKPKAWENSEDGTYRAYFGLGSDSSVEHAYYLSALTGMVPAKFGIWFCVDVGWVTRLGGKGGRPGTEWKKFLAEQFRSRRLGEFGFELHGPDLLLPIRVDAQALADHYPDSLTDALAPVDEALKQLEAAAPSIQGLLDTALQYPFGNGR</sequence>
<gene>
    <name evidence="1" type="ORF">D1Y85_26170</name>
</gene>
<dbReference type="AlphaFoldDB" id="A0A3N6PLI9"/>
<comment type="caution">
    <text evidence="1">The sequence shown here is derived from an EMBL/GenBank/DDBJ whole genome shotgun (WGS) entry which is preliminary data.</text>
</comment>
<protein>
    <submittedName>
        <fullName evidence="1">Uncharacterized protein</fullName>
    </submittedName>
</protein>
<proteinExistence type="predicted"/>
<accession>A0A3N6PLI9</accession>
<dbReference type="OrthoDB" id="6713014at2"/>